<protein>
    <submittedName>
        <fullName evidence="2">Cupin domain-containing protein</fullName>
    </submittedName>
</protein>
<dbReference type="OrthoDB" id="9799053at2"/>
<feature type="domain" description="(S)-ureidoglycine aminohydrolase cupin" evidence="1">
    <location>
        <begin position="59"/>
        <end position="128"/>
    </location>
</feature>
<dbReference type="SUPFAM" id="SSF51182">
    <property type="entry name" value="RmlC-like cupins"/>
    <property type="match status" value="1"/>
</dbReference>
<dbReference type="InterPro" id="IPR008579">
    <property type="entry name" value="UGlyAH_Cupin_dom"/>
</dbReference>
<evidence type="ECO:0000313" key="2">
    <source>
        <dbReference type="EMBL" id="KAA0975910.1"/>
    </source>
</evidence>
<name>A0A5B0EDT3_9MICC</name>
<dbReference type="Gene3D" id="2.60.120.10">
    <property type="entry name" value="Jelly Rolls"/>
    <property type="match status" value="1"/>
</dbReference>
<dbReference type="Proteomes" id="UP000323856">
    <property type="component" value="Unassembled WGS sequence"/>
</dbReference>
<evidence type="ECO:0000259" key="1">
    <source>
        <dbReference type="Pfam" id="PF05899"/>
    </source>
</evidence>
<reference evidence="2 3" key="1">
    <citation type="submission" date="2019-07" db="EMBL/GenBank/DDBJ databases">
        <title>Analysis of the biochemical properties, biological activity and biotechnological potential of siderophores and biosurfactants produced by Antarctic psychrotolerant bacteria.</title>
        <authorList>
            <person name="Styczynski M."/>
            <person name="Krucon T."/>
            <person name="Decewicz P."/>
            <person name="Dziewit L."/>
        </authorList>
    </citation>
    <scope>NUCLEOTIDE SEQUENCE [LARGE SCALE GENOMIC DNA]</scope>
    <source>
        <strain evidence="2 3">ANT_H27</strain>
    </source>
</reference>
<sequence length="145" mass="15459">MRSSPATQTDTQLAPLPGGGSVDIAAVDLLHEAVPAEQDGGDAPSTGSLEFGTLAGACIGVWEMSAGTMLDIEAEEFFVVTAGRGSVIIEPFGDRQQQRVELFPGSLMRLSEGMKTTWTITETLRKVYITAQDTESETQLEGHRS</sequence>
<comment type="caution">
    <text evidence="2">The sequence shown here is derived from an EMBL/GenBank/DDBJ whole genome shotgun (WGS) entry which is preliminary data.</text>
</comment>
<dbReference type="InterPro" id="IPR014710">
    <property type="entry name" value="RmlC-like_jellyroll"/>
</dbReference>
<dbReference type="RefSeq" id="WP_149619999.1">
    <property type="nucleotide sequence ID" value="NZ_VOBL01000013.1"/>
</dbReference>
<dbReference type="Pfam" id="PF05899">
    <property type="entry name" value="Cupin_3"/>
    <property type="match status" value="1"/>
</dbReference>
<gene>
    <name evidence="2" type="ORF">FQ154_12675</name>
</gene>
<dbReference type="EMBL" id="VOBL01000013">
    <property type="protein sequence ID" value="KAA0975910.1"/>
    <property type="molecule type" value="Genomic_DNA"/>
</dbReference>
<dbReference type="InterPro" id="IPR011051">
    <property type="entry name" value="RmlC_Cupin_sf"/>
</dbReference>
<accession>A0A5B0EDT3</accession>
<organism evidence="2 3">
    <name type="scientific">Paeniglutamicibacter gangotriensis</name>
    <dbReference type="NCBI Taxonomy" id="254787"/>
    <lineage>
        <taxon>Bacteria</taxon>
        <taxon>Bacillati</taxon>
        <taxon>Actinomycetota</taxon>
        <taxon>Actinomycetes</taxon>
        <taxon>Micrococcales</taxon>
        <taxon>Micrococcaceae</taxon>
        <taxon>Paeniglutamicibacter</taxon>
    </lineage>
</organism>
<dbReference type="AlphaFoldDB" id="A0A5B0EDT3"/>
<proteinExistence type="predicted"/>
<evidence type="ECO:0000313" key="3">
    <source>
        <dbReference type="Proteomes" id="UP000323856"/>
    </source>
</evidence>